<keyword evidence="1" id="KW-0175">Coiled coil</keyword>
<dbReference type="EMBL" id="CAMXCT010005423">
    <property type="protein sequence ID" value="CAI4012325.1"/>
    <property type="molecule type" value="Genomic_DNA"/>
</dbReference>
<name>A0A9P1GG70_9DINO</name>
<keyword evidence="3" id="KW-1133">Transmembrane helix</keyword>
<feature type="compositionally biased region" description="Basic and acidic residues" evidence="2">
    <location>
        <begin position="524"/>
        <end position="535"/>
    </location>
</feature>
<keyword evidence="5" id="KW-0547">Nucleotide-binding</keyword>
<reference evidence="5 6" key="2">
    <citation type="submission" date="2024-05" db="EMBL/GenBank/DDBJ databases">
        <authorList>
            <person name="Chen Y."/>
            <person name="Shah S."/>
            <person name="Dougan E. K."/>
            <person name="Thang M."/>
            <person name="Chan C."/>
        </authorList>
    </citation>
    <scope>NUCLEOTIDE SEQUENCE [LARGE SCALE GENOMIC DNA]</scope>
</reference>
<feature type="transmembrane region" description="Helical" evidence="3">
    <location>
        <begin position="350"/>
        <end position="372"/>
    </location>
</feature>
<feature type="region of interest" description="Disordered" evidence="2">
    <location>
        <begin position="701"/>
        <end position="720"/>
    </location>
</feature>
<reference evidence="4" key="1">
    <citation type="submission" date="2022-10" db="EMBL/GenBank/DDBJ databases">
        <authorList>
            <person name="Chen Y."/>
            <person name="Dougan E. K."/>
            <person name="Chan C."/>
            <person name="Rhodes N."/>
            <person name="Thang M."/>
        </authorList>
    </citation>
    <scope>NUCLEOTIDE SEQUENCE</scope>
</reference>
<evidence type="ECO:0000313" key="6">
    <source>
        <dbReference type="Proteomes" id="UP001152797"/>
    </source>
</evidence>
<feature type="compositionally biased region" description="Basic and acidic residues" evidence="2">
    <location>
        <begin position="705"/>
        <end position="718"/>
    </location>
</feature>
<evidence type="ECO:0000256" key="3">
    <source>
        <dbReference type="SAM" id="Phobius"/>
    </source>
</evidence>
<evidence type="ECO:0000313" key="5">
    <source>
        <dbReference type="EMBL" id="CAL4799637.1"/>
    </source>
</evidence>
<organism evidence="4">
    <name type="scientific">Cladocopium goreaui</name>
    <dbReference type="NCBI Taxonomy" id="2562237"/>
    <lineage>
        <taxon>Eukaryota</taxon>
        <taxon>Sar</taxon>
        <taxon>Alveolata</taxon>
        <taxon>Dinophyceae</taxon>
        <taxon>Suessiales</taxon>
        <taxon>Symbiodiniaceae</taxon>
        <taxon>Cladocopium</taxon>
    </lineage>
</organism>
<sequence length="744" mass="82178">MAWHSFLPKLTVPKKVVFENGKLNALWYFLHLPLIGYATILFAVQKQYSEVISNSPFLMVNVDPLDAMPYMFGAVSNVSEDPSILSWCAAAGGPYLCDSNAVIQAACVELLTESILSAVPGLSMLSFCTRLCDLDKLDALDCLVPPSLFRPQGSTSLQITTYTAFNQGLFTGGNRNILVHLHPLLRFAPVTFSYSFQMSRSAPYFFGTDPGIAERKTGADAYTVAVTSEEKVLMIFTPGERVIIPPPSIVALAGLPWDATVMLAGGEFYAVVNCYTDGFDLPTALDWSGHSTLEPSPEIPVCLLTVDQLRPASGYKMADTLSDMAQAAAQIRVDTGRGDSFHRLPSLSAIVLNLISLVVLLKFPTILTIVFATNCLGSLSNVYKRAHQETMDISTRVAQLALRLLSDTTILGQLVDPKTGTGVSKAKLKEQLCIILQKVVPSKEEHEILAEDLSEHIFKTLRKMPQGHKNLEEEMAHGSHLANLMSIGQTVNVQDLCAYFDTSRRRSWLEWFTLPSSQRKLLREKKTREASKQDDTVEPEPSDIKAQASSLSRLSAASSQSEVCVEVSDGEHLLEVQALQNEIDLLIGQVRTIKERQTEEDREEQRQQEVEERVQHLYVAMENLLQKIDGIEADDAADVSRAGLATLKKGTQDLEARVLQFEEENVRLSDQIQALHDWADARQTEAVKELEKETKATVAISSAVGREETRETAGREETPVSAVRAVSPVRAVRASPLRMQQERT</sequence>
<accession>A0A9P1GG70</accession>
<keyword evidence="6" id="KW-1185">Reference proteome</keyword>
<dbReference type="AlphaFoldDB" id="A0A9P1GG70"/>
<keyword evidence="3" id="KW-0812">Transmembrane</keyword>
<dbReference type="EMBL" id="CAMXCT030005423">
    <property type="protein sequence ID" value="CAL4799637.1"/>
    <property type="molecule type" value="Genomic_DNA"/>
</dbReference>
<dbReference type="GO" id="GO:0004386">
    <property type="term" value="F:helicase activity"/>
    <property type="evidence" value="ECO:0007669"/>
    <property type="project" value="UniProtKB-KW"/>
</dbReference>
<keyword evidence="3" id="KW-0472">Membrane</keyword>
<dbReference type="OrthoDB" id="426870at2759"/>
<protein>
    <submittedName>
        <fullName evidence="5">ATP-dependent RNA helicase DDX5</fullName>
    </submittedName>
</protein>
<evidence type="ECO:0000313" key="4">
    <source>
        <dbReference type="EMBL" id="CAI4012325.1"/>
    </source>
</evidence>
<keyword evidence="5" id="KW-0378">Hydrolase</keyword>
<evidence type="ECO:0000256" key="2">
    <source>
        <dbReference type="SAM" id="MobiDB-lite"/>
    </source>
</evidence>
<keyword evidence="5" id="KW-0347">Helicase</keyword>
<gene>
    <name evidence="4" type="ORF">C1SCF055_LOCUS37396</name>
</gene>
<feature type="coiled-coil region" evidence="1">
    <location>
        <begin position="576"/>
        <end position="671"/>
    </location>
</feature>
<feature type="region of interest" description="Disordered" evidence="2">
    <location>
        <begin position="522"/>
        <end position="543"/>
    </location>
</feature>
<evidence type="ECO:0000256" key="1">
    <source>
        <dbReference type="SAM" id="Coils"/>
    </source>
</evidence>
<comment type="caution">
    <text evidence="4">The sequence shown here is derived from an EMBL/GenBank/DDBJ whole genome shotgun (WGS) entry which is preliminary data.</text>
</comment>
<proteinExistence type="predicted"/>
<keyword evidence="5" id="KW-0067">ATP-binding</keyword>
<feature type="transmembrane region" description="Helical" evidence="3">
    <location>
        <begin position="25"/>
        <end position="44"/>
    </location>
</feature>
<dbReference type="Proteomes" id="UP001152797">
    <property type="component" value="Unassembled WGS sequence"/>
</dbReference>
<dbReference type="EMBL" id="CAMXCT020005423">
    <property type="protein sequence ID" value="CAL1165700.1"/>
    <property type="molecule type" value="Genomic_DNA"/>
</dbReference>